<reference evidence="2" key="1">
    <citation type="submission" date="2021-05" db="EMBL/GenBank/DDBJ databases">
        <authorList>
            <person name="Alioto T."/>
            <person name="Alioto T."/>
            <person name="Gomez Garrido J."/>
        </authorList>
    </citation>
    <scope>NUCLEOTIDE SEQUENCE</scope>
</reference>
<dbReference type="AlphaFoldDB" id="A0A8D8R5R4"/>
<proteinExistence type="predicted"/>
<keyword evidence="1" id="KW-0472">Membrane</keyword>
<keyword evidence="1" id="KW-0812">Transmembrane</keyword>
<evidence type="ECO:0000256" key="1">
    <source>
        <dbReference type="SAM" id="Phobius"/>
    </source>
</evidence>
<feature type="transmembrane region" description="Helical" evidence="1">
    <location>
        <begin position="135"/>
        <end position="152"/>
    </location>
</feature>
<organism evidence="2">
    <name type="scientific">Cacopsylla melanoneura</name>
    <dbReference type="NCBI Taxonomy" id="428564"/>
    <lineage>
        <taxon>Eukaryota</taxon>
        <taxon>Metazoa</taxon>
        <taxon>Ecdysozoa</taxon>
        <taxon>Arthropoda</taxon>
        <taxon>Hexapoda</taxon>
        <taxon>Insecta</taxon>
        <taxon>Pterygota</taxon>
        <taxon>Neoptera</taxon>
        <taxon>Paraneoptera</taxon>
        <taxon>Hemiptera</taxon>
        <taxon>Sternorrhyncha</taxon>
        <taxon>Psylloidea</taxon>
        <taxon>Psyllidae</taxon>
        <taxon>Psyllinae</taxon>
        <taxon>Cacopsylla</taxon>
    </lineage>
</organism>
<sequence>MSKGSYKSNHSINNLYNIRWVIFVLLDSINHIIHHRCYISLVFVFDNLFYFVKNSVHNLVRYVCRSSGNLFNTRYDVINDILSHLRGGVYPVFYIINDIFHSLYCFGIHVKHVAKDIGVYFLTGATTIGLRRNNVSFIMCRFFILVCINVIVC</sequence>
<name>A0A8D8R5R4_9HEMI</name>
<protein>
    <submittedName>
        <fullName evidence="2">Uncharacterized protein</fullName>
    </submittedName>
</protein>
<accession>A0A8D8R5R4</accession>
<dbReference type="EMBL" id="HBUF01131307">
    <property type="protein sequence ID" value="CAG6644221.1"/>
    <property type="molecule type" value="Transcribed_RNA"/>
</dbReference>
<evidence type="ECO:0000313" key="2">
    <source>
        <dbReference type="EMBL" id="CAG6644221.1"/>
    </source>
</evidence>
<dbReference type="EMBL" id="HBUF01131306">
    <property type="protein sequence ID" value="CAG6644220.1"/>
    <property type="molecule type" value="Transcribed_RNA"/>
</dbReference>
<keyword evidence="1" id="KW-1133">Transmembrane helix</keyword>